<comment type="caution">
    <text evidence="1">The sequence shown here is derived from an EMBL/GenBank/DDBJ whole genome shotgun (WGS) entry which is preliminary data.</text>
</comment>
<dbReference type="Proteomes" id="UP001638806">
    <property type="component" value="Unassembled WGS sequence"/>
</dbReference>
<evidence type="ECO:0000313" key="1">
    <source>
        <dbReference type="EMBL" id="KAL3962845.1"/>
    </source>
</evidence>
<sequence>MAARRRGDSPQALGENRWAKQTRVSVVAGASPGDKSWHWHRANTDEPAMKAKVLRNGDLTTTRDRRGDRQG</sequence>
<dbReference type="EMBL" id="JBGNUJ010000003">
    <property type="protein sequence ID" value="KAL3962845.1"/>
    <property type="molecule type" value="Genomic_DNA"/>
</dbReference>
<gene>
    <name evidence="1" type="ORF">ACCO45_004368</name>
</gene>
<reference evidence="1" key="1">
    <citation type="submission" date="2024-12" db="EMBL/GenBank/DDBJ databases">
        <title>Comparative genomics and development of molecular markers within Purpureocillium lilacinum and among Purpureocillium species.</title>
        <authorList>
            <person name="Yeh Z.-Y."/>
            <person name="Ni N.-T."/>
            <person name="Lo P.-H."/>
            <person name="Mushyakhwo K."/>
            <person name="Lin C.-F."/>
            <person name="Nai Y.-S."/>
        </authorList>
    </citation>
    <scope>NUCLEOTIDE SEQUENCE</scope>
    <source>
        <strain evidence="1">NCHU-NPUST-175</strain>
    </source>
</reference>
<proteinExistence type="predicted"/>
<organism evidence="1 2">
    <name type="scientific">Purpureocillium lilacinum</name>
    <name type="common">Paecilomyces lilacinus</name>
    <dbReference type="NCBI Taxonomy" id="33203"/>
    <lineage>
        <taxon>Eukaryota</taxon>
        <taxon>Fungi</taxon>
        <taxon>Dikarya</taxon>
        <taxon>Ascomycota</taxon>
        <taxon>Pezizomycotina</taxon>
        <taxon>Sordariomycetes</taxon>
        <taxon>Hypocreomycetidae</taxon>
        <taxon>Hypocreales</taxon>
        <taxon>Ophiocordycipitaceae</taxon>
        <taxon>Purpureocillium</taxon>
    </lineage>
</organism>
<evidence type="ECO:0000313" key="2">
    <source>
        <dbReference type="Proteomes" id="UP001638806"/>
    </source>
</evidence>
<keyword evidence="2" id="KW-1185">Reference proteome</keyword>
<protein>
    <submittedName>
        <fullName evidence="1">Uncharacterized protein</fullName>
    </submittedName>
</protein>
<name>A0ACC4E2J4_PURLI</name>
<accession>A0ACC4E2J4</accession>